<dbReference type="PANTHER" id="PTHR45982:SF3">
    <property type="entry name" value="F-BOX PROTEIN POF9"/>
    <property type="match status" value="1"/>
</dbReference>
<keyword evidence="2" id="KW-1133">Transmembrane helix</keyword>
<feature type="compositionally biased region" description="Low complexity" evidence="1">
    <location>
        <begin position="673"/>
        <end position="682"/>
    </location>
</feature>
<dbReference type="Proteomes" id="UP001176517">
    <property type="component" value="Unassembled WGS sequence"/>
</dbReference>
<dbReference type="AlphaFoldDB" id="A0AAN6GQY4"/>
<reference evidence="4" key="1">
    <citation type="journal article" date="2023" name="PhytoFront">
        <title>Draft Genome Resources of Seven Strains of Tilletia horrida, Causal Agent of Kernel Smut of Rice.</title>
        <authorList>
            <person name="Khanal S."/>
            <person name="Antony Babu S."/>
            <person name="Zhou X.G."/>
        </authorList>
    </citation>
    <scope>NUCLEOTIDE SEQUENCE</scope>
    <source>
        <strain evidence="4">TX6</strain>
    </source>
</reference>
<dbReference type="EMBL" id="JAPDMZ010000057">
    <property type="protein sequence ID" value="KAK0552884.1"/>
    <property type="molecule type" value="Genomic_DNA"/>
</dbReference>
<feature type="region of interest" description="Disordered" evidence="1">
    <location>
        <begin position="935"/>
        <end position="971"/>
    </location>
</feature>
<evidence type="ECO:0000256" key="2">
    <source>
        <dbReference type="SAM" id="Phobius"/>
    </source>
</evidence>
<keyword evidence="2" id="KW-0472">Membrane</keyword>
<evidence type="ECO:0000259" key="3">
    <source>
        <dbReference type="PROSITE" id="PS50181"/>
    </source>
</evidence>
<proteinExistence type="predicted"/>
<evidence type="ECO:0000313" key="4">
    <source>
        <dbReference type="EMBL" id="KAK0552884.1"/>
    </source>
</evidence>
<gene>
    <name evidence="4" type="ORF">OC846_002722</name>
</gene>
<feature type="domain" description="F-box" evidence="3">
    <location>
        <begin position="3"/>
        <end position="50"/>
    </location>
</feature>
<feature type="compositionally biased region" description="Low complexity" evidence="1">
    <location>
        <begin position="962"/>
        <end position="971"/>
    </location>
</feature>
<dbReference type="PROSITE" id="PS50181">
    <property type="entry name" value="FBOX"/>
    <property type="match status" value="1"/>
</dbReference>
<feature type="region of interest" description="Disordered" evidence="1">
    <location>
        <begin position="602"/>
        <end position="637"/>
    </location>
</feature>
<name>A0AAN6GQY4_9BASI</name>
<organism evidence="4 5">
    <name type="scientific">Tilletia horrida</name>
    <dbReference type="NCBI Taxonomy" id="155126"/>
    <lineage>
        <taxon>Eukaryota</taxon>
        <taxon>Fungi</taxon>
        <taxon>Dikarya</taxon>
        <taxon>Basidiomycota</taxon>
        <taxon>Ustilaginomycotina</taxon>
        <taxon>Exobasidiomycetes</taxon>
        <taxon>Tilletiales</taxon>
        <taxon>Tilletiaceae</taxon>
        <taxon>Tilletia</taxon>
    </lineage>
</organism>
<dbReference type="Pfam" id="PF12937">
    <property type="entry name" value="F-box-like"/>
    <property type="match status" value="1"/>
</dbReference>
<dbReference type="InterPro" id="IPR001810">
    <property type="entry name" value="F-box_dom"/>
</dbReference>
<dbReference type="Gene3D" id="2.130.10.30">
    <property type="entry name" value="Regulator of chromosome condensation 1/beta-lactamase-inhibitor protein II"/>
    <property type="match status" value="2"/>
</dbReference>
<protein>
    <recommendedName>
        <fullName evidence="3">F-box domain-containing protein</fullName>
    </recommendedName>
</protein>
<evidence type="ECO:0000256" key="1">
    <source>
        <dbReference type="SAM" id="MobiDB-lite"/>
    </source>
</evidence>
<sequence length="1141" mass="124222">MTAVSLLDLPASLLIDSVFSHLGPHDLTQLALVSRHARALVDNDLIWARRLATDFHFPLNSSARPLSSSSSTQSWWKTIYARLSNPHAFVWGQATFERLGIDFSSFPQPIFDLARRCGGVPFPIPLPTISPARKIGSLIRNSSLKVGPPVSLHAGGWSFHALTASGHVIIWGVLNGEVYVGWRSHFVAGRHHTTSSQHEHEQQEPDINQEERSLHRLTHPGTSVPEPTILPIPPALRLTQLSTGRKHAVALSKVRDVTEGDVQNAQALGSSTIIAAARHQQVDLAHAVLLEWHAWGDILRVDLGSLFGDNLPSASSPSDETRTRTNIVQVEAGWEYSAVLSHRHEQVLSKGGLARQTGKQRTLSEVHFWLTGWSQSARRRAPVSGRQGRRLGGSDDQEQNARQSACATLATISPITVQLPPLPPPPPGLLSSIEREREHLQSTQRDGNHTGLFGTGSSSLDQYYAAARRAGSSAAARIAQRAEAEEAEQLIVQIAAGSSFLLALTDKGLVYRMDILRGRRIDMDLDQIAEMFRNGGPTPAAGEEAGEEMEMDEEQRRTNAEAYAYRQAMYAAWRRGDDPAEGWELLEPFCVPSQIARCGPFVGSSEGRAAEGDAEQRQREEKLDQAGETEKEQDDSANLAGYVDASVQITHISAHFRDFAAYAVGSTSRLGQASSSSTTTASSGGGKGSAKSIVLLGNEESTMFPEGRERRLPRRRPDEEAPATQGEEAPLLFEPIIIPELQARSIIKVVHGDWHAGALDASGQVVSWGEWSDGALGIYDSFRDPSPASTRVNQADQFREALAQRIPWAATYLRPSPQEQEQDQPGQDATEGTDMGSEARLKRRAARKDVRTRDRYPPTKVLFDDYREEEARPKFVFDLAMSGWQSGALAVDYDGEVNLASDGGAASTSQRSNMTKSGIPALGCSSTPAVRMQAHQSTQNTGTHRPALSLDPNAAREPTSGAEEAASPAPEWRARAAFAQSPTSTTYGTFPALFGGGLSGLHQRGTPTRLIAHGQGRDTDVARQTSDAALASAMPSRFASSSSSSRPSRPSLRDADQLEAAGRRAFLVSVAGTALAIFSLFGGWERIFLTREEGSDERGGDDDPVFMRWPFNLAYFVPLLVPLTLYIVIARWTGEKLFRHS</sequence>
<dbReference type="SUPFAM" id="SSF81383">
    <property type="entry name" value="F-box domain"/>
    <property type="match status" value="1"/>
</dbReference>
<dbReference type="Pfam" id="PF15159">
    <property type="entry name" value="PIG-Y"/>
    <property type="match status" value="1"/>
</dbReference>
<feature type="compositionally biased region" description="Low complexity" evidence="1">
    <location>
        <begin position="817"/>
        <end position="828"/>
    </location>
</feature>
<dbReference type="InterPro" id="IPR051553">
    <property type="entry name" value="Ran_GTPase-activating"/>
</dbReference>
<dbReference type="SUPFAM" id="SSF50985">
    <property type="entry name" value="RCC1/BLIP-II"/>
    <property type="match status" value="2"/>
</dbReference>
<feature type="region of interest" description="Disordered" evidence="1">
    <location>
        <begin position="1033"/>
        <end position="1055"/>
    </location>
</feature>
<evidence type="ECO:0000313" key="5">
    <source>
        <dbReference type="Proteomes" id="UP001176517"/>
    </source>
</evidence>
<dbReference type="InterPro" id="IPR036047">
    <property type="entry name" value="F-box-like_dom_sf"/>
</dbReference>
<feature type="region of interest" description="Disordered" evidence="1">
    <location>
        <begin position="670"/>
        <end position="727"/>
    </location>
</feature>
<dbReference type="GO" id="GO:0005085">
    <property type="term" value="F:guanyl-nucleotide exchange factor activity"/>
    <property type="evidence" value="ECO:0007669"/>
    <property type="project" value="TreeGrafter"/>
</dbReference>
<feature type="region of interest" description="Disordered" evidence="1">
    <location>
        <begin position="813"/>
        <end position="853"/>
    </location>
</feature>
<comment type="caution">
    <text evidence="4">The sequence shown here is derived from an EMBL/GenBank/DDBJ whole genome shotgun (WGS) entry which is preliminary data.</text>
</comment>
<dbReference type="InterPro" id="IPR029164">
    <property type="entry name" value="PIG-Y"/>
</dbReference>
<keyword evidence="5" id="KW-1185">Reference proteome</keyword>
<feature type="compositionally biased region" description="Low complexity" evidence="1">
    <location>
        <begin position="1033"/>
        <end position="1050"/>
    </location>
</feature>
<feature type="compositionally biased region" description="Basic and acidic residues" evidence="1">
    <location>
        <begin position="706"/>
        <end position="719"/>
    </location>
</feature>
<feature type="transmembrane region" description="Helical" evidence="2">
    <location>
        <begin position="1065"/>
        <end position="1084"/>
    </location>
</feature>
<dbReference type="InterPro" id="IPR009091">
    <property type="entry name" value="RCC1/BLIP-II"/>
</dbReference>
<dbReference type="GO" id="GO:0005737">
    <property type="term" value="C:cytoplasm"/>
    <property type="evidence" value="ECO:0007669"/>
    <property type="project" value="TreeGrafter"/>
</dbReference>
<feature type="region of interest" description="Disordered" evidence="1">
    <location>
        <begin position="379"/>
        <end position="404"/>
    </location>
</feature>
<feature type="transmembrane region" description="Helical" evidence="2">
    <location>
        <begin position="1113"/>
        <end position="1132"/>
    </location>
</feature>
<feature type="compositionally biased region" description="Basic and acidic residues" evidence="1">
    <location>
        <begin position="608"/>
        <end position="630"/>
    </location>
</feature>
<accession>A0AAN6GQY4</accession>
<keyword evidence="2" id="KW-0812">Transmembrane</keyword>
<dbReference type="PANTHER" id="PTHR45982">
    <property type="entry name" value="REGULATOR OF CHROMOSOME CONDENSATION"/>
    <property type="match status" value="1"/>
</dbReference>